<dbReference type="InterPro" id="IPR040000">
    <property type="entry name" value="NOP9"/>
</dbReference>
<protein>
    <recommendedName>
        <fullName evidence="8">Pumilio homolog 23</fullName>
    </recommendedName>
</protein>
<dbReference type="Gene3D" id="1.25.10.10">
    <property type="entry name" value="Leucine-rich Repeat Variant"/>
    <property type="match status" value="2"/>
</dbReference>
<dbReference type="GO" id="GO:0003723">
    <property type="term" value="F:RNA binding"/>
    <property type="evidence" value="ECO:0007669"/>
    <property type="project" value="UniProtKB-KW"/>
</dbReference>
<keyword evidence="3" id="KW-0694">RNA-binding</keyword>
<feature type="compositionally biased region" description="Basic residues" evidence="5">
    <location>
        <begin position="779"/>
        <end position="801"/>
    </location>
</feature>
<dbReference type="InterPro" id="IPR001313">
    <property type="entry name" value="Pumilio_RNA-bd_rpt"/>
</dbReference>
<feature type="region of interest" description="Disordered" evidence="5">
    <location>
        <begin position="746"/>
        <end position="801"/>
    </location>
</feature>
<dbReference type="InterPro" id="IPR011989">
    <property type="entry name" value="ARM-like"/>
</dbReference>
<dbReference type="GO" id="GO:0030688">
    <property type="term" value="C:preribosome, small subunit precursor"/>
    <property type="evidence" value="ECO:0007669"/>
    <property type="project" value="TreeGrafter"/>
</dbReference>
<dbReference type="SUPFAM" id="SSF48371">
    <property type="entry name" value="ARM repeat"/>
    <property type="match status" value="1"/>
</dbReference>
<evidence type="ECO:0000256" key="5">
    <source>
        <dbReference type="SAM" id="MobiDB-lite"/>
    </source>
</evidence>
<feature type="region of interest" description="Disordered" evidence="5">
    <location>
        <begin position="35"/>
        <end position="86"/>
    </location>
</feature>
<evidence type="ECO:0000256" key="2">
    <source>
        <dbReference type="ARBA" id="ARBA00022845"/>
    </source>
</evidence>
<dbReference type="GO" id="GO:0000056">
    <property type="term" value="P:ribosomal small subunit export from nucleus"/>
    <property type="evidence" value="ECO:0007669"/>
    <property type="project" value="TreeGrafter"/>
</dbReference>
<dbReference type="GO" id="GO:0030686">
    <property type="term" value="C:90S preribosome"/>
    <property type="evidence" value="ECO:0007669"/>
    <property type="project" value="TreeGrafter"/>
</dbReference>
<organism evidence="6 7">
    <name type="scientific">Liquidambar formosana</name>
    <name type="common">Formosan gum</name>
    <dbReference type="NCBI Taxonomy" id="63359"/>
    <lineage>
        <taxon>Eukaryota</taxon>
        <taxon>Viridiplantae</taxon>
        <taxon>Streptophyta</taxon>
        <taxon>Embryophyta</taxon>
        <taxon>Tracheophyta</taxon>
        <taxon>Spermatophyta</taxon>
        <taxon>Magnoliopsida</taxon>
        <taxon>eudicotyledons</taxon>
        <taxon>Gunneridae</taxon>
        <taxon>Pentapetalae</taxon>
        <taxon>Saxifragales</taxon>
        <taxon>Altingiaceae</taxon>
        <taxon>Liquidambar</taxon>
    </lineage>
</organism>
<evidence type="ECO:0000256" key="1">
    <source>
        <dbReference type="ARBA" id="ARBA00022737"/>
    </source>
</evidence>
<dbReference type="PANTHER" id="PTHR13102">
    <property type="entry name" value="NUCLEOLAR PROTEIN 9"/>
    <property type="match status" value="1"/>
</dbReference>
<dbReference type="EMBL" id="JBBPBK010000007">
    <property type="protein sequence ID" value="KAK9281800.1"/>
    <property type="molecule type" value="Genomic_DNA"/>
</dbReference>
<accession>A0AAP0X0K9</accession>
<evidence type="ECO:0000256" key="4">
    <source>
        <dbReference type="PROSITE-ProRule" id="PRU00317"/>
    </source>
</evidence>
<dbReference type="InterPro" id="IPR016024">
    <property type="entry name" value="ARM-type_fold"/>
</dbReference>
<dbReference type="Pfam" id="PF22493">
    <property type="entry name" value="PUF_NOP9"/>
    <property type="match status" value="1"/>
</dbReference>
<name>A0AAP0X0K9_LIQFO</name>
<evidence type="ECO:0000256" key="3">
    <source>
        <dbReference type="ARBA" id="ARBA00022884"/>
    </source>
</evidence>
<dbReference type="GO" id="GO:0000472">
    <property type="term" value="P:endonucleolytic cleavage to generate mature 5'-end of SSU-rRNA from (SSU-rRNA, 5.8S rRNA, LSU-rRNA)"/>
    <property type="evidence" value="ECO:0007669"/>
    <property type="project" value="TreeGrafter"/>
</dbReference>
<dbReference type="GO" id="GO:0000447">
    <property type="term" value="P:endonucleolytic cleavage in ITS1 to separate SSU-rRNA from 5.8S rRNA and LSU-rRNA from tricistronic rRNA transcript (SSU-rRNA, 5.8S rRNA, LSU-rRNA)"/>
    <property type="evidence" value="ECO:0007669"/>
    <property type="project" value="TreeGrafter"/>
</dbReference>
<dbReference type="PROSITE" id="PS50302">
    <property type="entry name" value="PUM"/>
    <property type="match status" value="1"/>
</dbReference>
<dbReference type="GO" id="GO:0000480">
    <property type="term" value="P:endonucleolytic cleavage in 5'-ETS of tricistronic rRNA transcript (SSU-rRNA, 5.8S rRNA, LSU-rRNA)"/>
    <property type="evidence" value="ECO:0007669"/>
    <property type="project" value="TreeGrafter"/>
</dbReference>
<comment type="caution">
    <text evidence="6">The sequence shown here is derived from an EMBL/GenBank/DDBJ whole genome shotgun (WGS) entry which is preliminary data.</text>
</comment>
<feature type="compositionally biased region" description="Basic residues" evidence="5">
    <location>
        <begin position="35"/>
        <end position="44"/>
    </location>
</feature>
<dbReference type="GO" id="GO:0006417">
    <property type="term" value="P:regulation of translation"/>
    <property type="evidence" value="ECO:0007669"/>
    <property type="project" value="UniProtKB-KW"/>
</dbReference>
<keyword evidence="1" id="KW-0677">Repeat</keyword>
<feature type="repeat" description="Pumilio" evidence="4">
    <location>
        <begin position="385"/>
        <end position="422"/>
    </location>
</feature>
<keyword evidence="2" id="KW-0810">Translation regulation</keyword>
<evidence type="ECO:0000313" key="6">
    <source>
        <dbReference type="EMBL" id="KAK9281800.1"/>
    </source>
</evidence>
<feature type="compositionally biased region" description="Basic and acidic residues" evidence="5">
    <location>
        <begin position="45"/>
        <end position="58"/>
    </location>
</feature>
<dbReference type="AlphaFoldDB" id="A0AAP0X0K9"/>
<dbReference type="PANTHER" id="PTHR13102:SF0">
    <property type="entry name" value="NUCLEOLAR PROTEIN 9"/>
    <property type="match status" value="1"/>
</dbReference>
<dbReference type="SMART" id="SM00025">
    <property type="entry name" value="Pumilio"/>
    <property type="match status" value="5"/>
</dbReference>
<evidence type="ECO:0008006" key="8">
    <source>
        <dbReference type="Google" id="ProtNLM"/>
    </source>
</evidence>
<evidence type="ECO:0000313" key="7">
    <source>
        <dbReference type="Proteomes" id="UP001415857"/>
    </source>
</evidence>
<keyword evidence="7" id="KW-1185">Reference proteome</keyword>
<feature type="compositionally biased region" description="Polar residues" evidence="5">
    <location>
        <begin position="750"/>
        <end position="777"/>
    </location>
</feature>
<gene>
    <name evidence="6" type="ORF">L1049_004706</name>
</gene>
<sequence length="801" mass="89417">MLSIGSKGLPLRKPKNCNLVEDSLMGEEDKIYKLGKRKRGMSRKATKERVSFDGDRPSKHVSGRAANETTKPRKSFKHQNTSVPQTSLIRKQVDPETAKYFSEIANIVEGNGVELEERSVICGNALEEARGKELELATDYFISHTLQTLLEGCDVDQLCGFLRSCAKEFPYIAMDRSGSHVAETALKSLVSHLQDQEALSVIEETLTKICQAIVVNPVDVMCNCYGSHVLRSLLCLCKGVPLNSPEFHVAKSSMVLAERLNLRASRLDGNDSPHIELGFPDLLKFLVMEMLKCARKDILTLQVDQYSSLVLQTALKLLVGHDQELLHIILILLGCNEENIVGGDVIKITSVRDIVYLMKETAYSHLMEVILEVAPETLYNELFTKVFRNSLFELSSDHCGNFVVQALVSHARSKSQMELIWEELGSKFKDLLGMGRSGVIASLIAASQRLHTLEHKCCQALAAAVCSANESPRSIVPRILFLESYFCCEDKSNWNWENGVKMHVMGSLILQAVFRNPSEFIQPYINSITSMEAEHILEVAIDARGARVIEAFLSSNISGKHKRKLVMKLRGHFGELSMHASGSFTVEKCFTVSNVSLREVIASELLAVRTEIYKTKQGPHLLRRLDVDGFSTRPDQWRLKQASKQSAYKEFYAAFGSNETKTFKNDSFLADTSNCTSDQKTLKMMRKEIDECLASSSAPSLGPRNATHEVSVTKFSGLKHHPEGSEKFAKLAVDDVLKRKSKKLKKENNIGGNENTAIAGKTTENVVDNQKSSQSFNKIAKKRHRKQKQGPSKPFKKKLKG</sequence>
<dbReference type="GO" id="GO:0005730">
    <property type="term" value="C:nucleolus"/>
    <property type="evidence" value="ECO:0007669"/>
    <property type="project" value="TreeGrafter"/>
</dbReference>
<dbReference type="Proteomes" id="UP001415857">
    <property type="component" value="Unassembled WGS sequence"/>
</dbReference>
<reference evidence="6 7" key="1">
    <citation type="journal article" date="2024" name="Plant J.">
        <title>Genome sequences and population genomics reveal climatic adaptation and genomic divergence between two closely related sweetgum species.</title>
        <authorList>
            <person name="Xu W.Q."/>
            <person name="Ren C.Q."/>
            <person name="Zhang X.Y."/>
            <person name="Comes H.P."/>
            <person name="Liu X.H."/>
            <person name="Li Y.G."/>
            <person name="Kettle C.J."/>
            <person name="Jalonen R."/>
            <person name="Gaisberger H."/>
            <person name="Ma Y.Z."/>
            <person name="Qiu Y.X."/>
        </authorList>
    </citation>
    <scope>NUCLEOTIDE SEQUENCE [LARGE SCALE GENOMIC DNA]</scope>
    <source>
        <strain evidence="6">Hangzhou</strain>
    </source>
</reference>
<proteinExistence type="predicted"/>